<protein>
    <submittedName>
        <fullName evidence="1">DNA encapsidation protein</fullName>
    </submittedName>
</protein>
<dbReference type="InterPro" id="IPR008784">
    <property type="entry name" value="Podovirus_Gp16"/>
</dbReference>
<organism evidence="1">
    <name type="scientific">Podoviridae sp. ct9H612</name>
    <dbReference type="NCBI Taxonomy" id="2825226"/>
    <lineage>
        <taxon>Viruses</taxon>
        <taxon>Duplodnaviria</taxon>
        <taxon>Heunggongvirae</taxon>
        <taxon>Uroviricota</taxon>
        <taxon>Caudoviricetes</taxon>
    </lineage>
</organism>
<name>A0A8S5VID4_9CAUD</name>
<dbReference type="Pfam" id="PF05894">
    <property type="entry name" value="Podovirus_Gp16"/>
    <property type="match status" value="1"/>
</dbReference>
<sequence length="341" mass="40847">MSESMYYDSHDIMTRNAMFNFVIGGRGTGKTYDFKYKRIKHFIKTGKQFIYLRRYKSEFEDKQEFFQDVIDRFPSWEFKVEGMKGYIRKVALGDERPEKWRVLCFFITLANALTKKSVPYPDVDMIGYDEFIIDKGSLHYLQNELKQFQDFYNTVDRFQDRVKVMFMANAVALTNPYFMGWKLKPRKGKRFLMAHKGYMCVEIVQSERFRAHVDKTRFGQMIRGTSYYDYAVGNMFYDDNDKFIAKKSEEARFYFALRFDNRTVGVWVDYTEGVYYVSRRYPKDALVYVLTKSDMQPNLLMIEKSSVVLRSVRKLYMQGSVFFDTIETREFFNNVFDYLGF</sequence>
<proteinExistence type="predicted"/>
<evidence type="ECO:0000313" key="1">
    <source>
        <dbReference type="EMBL" id="DAG06541.1"/>
    </source>
</evidence>
<accession>A0A8S5VID4</accession>
<reference evidence="1" key="1">
    <citation type="journal article" date="2021" name="Proc. Natl. Acad. Sci. U.S.A.">
        <title>A Catalog of Tens of Thousands of Viruses from Human Metagenomes Reveals Hidden Associations with Chronic Diseases.</title>
        <authorList>
            <person name="Tisza M.J."/>
            <person name="Buck C.B."/>
        </authorList>
    </citation>
    <scope>NUCLEOTIDE SEQUENCE</scope>
    <source>
        <strain evidence="1">Ct9H612</strain>
    </source>
</reference>
<dbReference type="EMBL" id="BK016274">
    <property type="protein sequence ID" value="DAG06541.1"/>
    <property type="molecule type" value="Genomic_DNA"/>
</dbReference>